<name>A0A4R6BF39_9STAP</name>
<keyword evidence="4" id="KW-1185">Reference proteome</keyword>
<evidence type="ECO:0000313" key="3">
    <source>
        <dbReference type="EMBL" id="TDL98461.1"/>
    </source>
</evidence>
<dbReference type="Gene3D" id="3.40.50.720">
    <property type="entry name" value="NAD(P)-binding Rossmann-like Domain"/>
    <property type="match status" value="1"/>
</dbReference>
<protein>
    <submittedName>
        <fullName evidence="3">Gfo/Idh/MocA family oxidoreductase</fullName>
    </submittedName>
</protein>
<accession>A0A4R6BF39</accession>
<proteinExistence type="predicted"/>
<dbReference type="SUPFAM" id="SSF51735">
    <property type="entry name" value="NAD(P)-binding Rossmann-fold domains"/>
    <property type="match status" value="1"/>
</dbReference>
<dbReference type="EMBL" id="SCWA01000004">
    <property type="protein sequence ID" value="TDL98461.1"/>
    <property type="molecule type" value="Genomic_DNA"/>
</dbReference>
<dbReference type="AlphaFoldDB" id="A0A4R6BF39"/>
<feature type="domain" description="GFO/IDH/MocA-like oxidoreductase" evidence="2">
    <location>
        <begin position="132"/>
        <end position="268"/>
    </location>
</feature>
<evidence type="ECO:0000259" key="1">
    <source>
        <dbReference type="Pfam" id="PF01408"/>
    </source>
</evidence>
<comment type="caution">
    <text evidence="3">The sequence shown here is derived from an EMBL/GenBank/DDBJ whole genome shotgun (WGS) entry which is preliminary data.</text>
</comment>
<dbReference type="InterPro" id="IPR036291">
    <property type="entry name" value="NAD(P)-bd_dom_sf"/>
</dbReference>
<evidence type="ECO:0000313" key="4">
    <source>
        <dbReference type="Proteomes" id="UP000295310"/>
    </source>
</evidence>
<dbReference type="Pfam" id="PF22725">
    <property type="entry name" value="GFO_IDH_MocA_C3"/>
    <property type="match status" value="1"/>
</dbReference>
<dbReference type="InterPro" id="IPR055170">
    <property type="entry name" value="GFO_IDH_MocA-like_dom"/>
</dbReference>
<sequence length="347" mass="38717">MTKVRLGIAGVGGIATDRHIPTFRNFEQVEITHVYDINTERAMIVANQFQIPHVASSYEEMLDHIDAVVITTPNKFHAPLTIAALEKNISVMCEKPMATTQAEADAMVKAEEKSDGVLHIAYHYRFMKEAIAAKKIIDKGIIGEPLVVRVKAMRRRKVPGWGVFTNKELQGGGALIDYGCHLLDLAMWLTGNQKPVEVSAQTYNSLSRMPNPVNEWGVFNPETFEVDDHVTAFIRFENNVTMLFETSWAANVESDEEHISISGTKGGLNVFEMKVNQADDTLMTTLNIDYIQIDHPFQHLQAENFISAITDGTPLRVQSTEAKDVSSVIEAIYLSAQKQQAIRIEGE</sequence>
<dbReference type="InterPro" id="IPR052515">
    <property type="entry name" value="Gfo/Idh/MocA_Oxidoreductase"/>
</dbReference>
<dbReference type="GO" id="GO:0000166">
    <property type="term" value="F:nucleotide binding"/>
    <property type="evidence" value="ECO:0007669"/>
    <property type="project" value="InterPro"/>
</dbReference>
<dbReference type="SUPFAM" id="SSF55347">
    <property type="entry name" value="Glyceraldehyde-3-phosphate dehydrogenase-like, C-terminal domain"/>
    <property type="match status" value="1"/>
</dbReference>
<gene>
    <name evidence="3" type="ORF">ERX27_03230</name>
</gene>
<dbReference type="Proteomes" id="UP000295310">
    <property type="component" value="Unassembled WGS sequence"/>
</dbReference>
<dbReference type="PANTHER" id="PTHR43249:SF1">
    <property type="entry name" value="D-GLUCOSIDE 3-DEHYDROGENASE"/>
    <property type="match status" value="1"/>
</dbReference>
<dbReference type="InterPro" id="IPR000683">
    <property type="entry name" value="Gfo/Idh/MocA-like_OxRdtase_N"/>
</dbReference>
<reference evidence="3 4" key="1">
    <citation type="submission" date="2019-01" db="EMBL/GenBank/DDBJ databases">
        <title>Draft genome sequences of the type strains of six Macrococcus species.</title>
        <authorList>
            <person name="Mazhar S."/>
            <person name="Altermann E."/>
            <person name="Hill C."/>
            <person name="Mcauliffe O."/>
        </authorList>
    </citation>
    <scope>NUCLEOTIDE SEQUENCE [LARGE SCALE GENOMIC DNA]</scope>
    <source>
        <strain evidence="3 4">CCM4811</strain>
    </source>
</reference>
<dbReference type="OrthoDB" id="9815825at2"/>
<evidence type="ECO:0000259" key="2">
    <source>
        <dbReference type="Pfam" id="PF22725"/>
    </source>
</evidence>
<organism evidence="3 4">
    <name type="scientific">Macrococcus brunensis</name>
    <dbReference type="NCBI Taxonomy" id="198483"/>
    <lineage>
        <taxon>Bacteria</taxon>
        <taxon>Bacillati</taxon>
        <taxon>Bacillota</taxon>
        <taxon>Bacilli</taxon>
        <taxon>Bacillales</taxon>
        <taxon>Staphylococcaceae</taxon>
        <taxon>Macrococcus</taxon>
    </lineage>
</organism>
<dbReference type="Pfam" id="PF01408">
    <property type="entry name" value="GFO_IDH_MocA"/>
    <property type="match status" value="1"/>
</dbReference>
<feature type="domain" description="Gfo/Idh/MocA-like oxidoreductase N-terminal" evidence="1">
    <location>
        <begin position="5"/>
        <end position="121"/>
    </location>
</feature>
<dbReference type="RefSeq" id="WP_133431402.1">
    <property type="nucleotide sequence ID" value="NZ_SCWA01000004.1"/>
</dbReference>
<dbReference type="PANTHER" id="PTHR43249">
    <property type="entry name" value="UDP-N-ACETYL-2-AMINO-2-DEOXY-D-GLUCURONATE OXIDASE"/>
    <property type="match status" value="1"/>
</dbReference>
<dbReference type="Gene3D" id="3.30.360.10">
    <property type="entry name" value="Dihydrodipicolinate Reductase, domain 2"/>
    <property type="match status" value="1"/>
</dbReference>